<gene>
    <name evidence="3" type="ORF">BVK86_18590</name>
    <name evidence="2" type="ORF">F7R15_16730</name>
</gene>
<protein>
    <submittedName>
        <fullName evidence="3">Uncharacterized protein</fullName>
    </submittedName>
</protein>
<keyword evidence="1" id="KW-1133">Transmembrane helix</keyword>
<reference evidence="4" key="1">
    <citation type="submission" date="2017-01" db="EMBL/GenBank/DDBJ databases">
        <authorList>
            <person name="Poblete-Castro I."/>
        </authorList>
    </citation>
    <scope>NUCLEOTIDE SEQUENCE [LARGE SCALE GENOMIC DNA]</scope>
    <source>
        <strain evidence="4">DSM 18361 / CCUG 53116 / MT1</strain>
    </source>
</reference>
<proteinExistence type="predicted"/>
<dbReference type="EMBL" id="MSTQ01000011">
    <property type="protein sequence ID" value="OLU01322.1"/>
    <property type="molecule type" value="Genomic_DNA"/>
</dbReference>
<organism evidence="3 4">
    <name type="scientific">Pseudomonas reinekei</name>
    <dbReference type="NCBI Taxonomy" id="395598"/>
    <lineage>
        <taxon>Bacteria</taxon>
        <taxon>Pseudomonadati</taxon>
        <taxon>Pseudomonadota</taxon>
        <taxon>Gammaproteobacteria</taxon>
        <taxon>Pseudomonadales</taxon>
        <taxon>Pseudomonadaceae</taxon>
        <taxon>Pseudomonas</taxon>
    </lineage>
</organism>
<dbReference type="OrthoDB" id="6998904at2"/>
<evidence type="ECO:0000256" key="1">
    <source>
        <dbReference type="SAM" id="Phobius"/>
    </source>
</evidence>
<dbReference type="EMBL" id="VZPS01000010">
    <property type="protein sequence ID" value="KAB0484498.1"/>
    <property type="molecule type" value="Genomic_DNA"/>
</dbReference>
<reference evidence="2 5" key="3">
    <citation type="submission" date="2019-09" db="EMBL/GenBank/DDBJ databases">
        <title>Draft genome sequences of 48 bacterial type strains from the CCUG.</title>
        <authorList>
            <person name="Tunovic T."/>
            <person name="Pineiro-Iglesias B."/>
            <person name="Unosson C."/>
            <person name="Inganas E."/>
            <person name="Ohlen M."/>
            <person name="Cardew S."/>
            <person name="Jensie-Markopoulos S."/>
            <person name="Salva-Serra F."/>
            <person name="Jaen-Luchoro D."/>
            <person name="Karlsson R."/>
            <person name="Svensson-Stadler L."/>
            <person name="Chun J."/>
            <person name="Moore E."/>
        </authorList>
    </citation>
    <scope>NUCLEOTIDE SEQUENCE [LARGE SCALE GENOMIC DNA]</scope>
    <source>
        <strain evidence="2 5">CCUG 53116</strain>
    </source>
</reference>
<keyword evidence="1" id="KW-0812">Transmembrane</keyword>
<dbReference type="Proteomes" id="UP000460142">
    <property type="component" value="Unassembled WGS sequence"/>
</dbReference>
<feature type="transmembrane region" description="Helical" evidence="1">
    <location>
        <begin position="83"/>
        <end position="105"/>
    </location>
</feature>
<dbReference type="Proteomes" id="UP000186756">
    <property type="component" value="Unassembled WGS sequence"/>
</dbReference>
<accession>A0A1Q9WRA5</accession>
<reference evidence="3" key="2">
    <citation type="submission" date="2017-01" db="EMBL/GenBank/DDBJ databases">
        <authorList>
            <person name="Mah S.A."/>
            <person name="Swanson W.J."/>
            <person name="Moy G.W."/>
            <person name="Vacquier V.D."/>
        </authorList>
    </citation>
    <scope>NUCLEOTIDE SEQUENCE [LARGE SCALE GENOMIC DNA]</scope>
    <source>
        <strain evidence="3">MT1</strain>
    </source>
</reference>
<keyword evidence="4" id="KW-1185">Reference proteome</keyword>
<evidence type="ECO:0000313" key="2">
    <source>
        <dbReference type="EMBL" id="KAB0484498.1"/>
    </source>
</evidence>
<evidence type="ECO:0000313" key="5">
    <source>
        <dbReference type="Proteomes" id="UP000460142"/>
    </source>
</evidence>
<evidence type="ECO:0000313" key="4">
    <source>
        <dbReference type="Proteomes" id="UP000186756"/>
    </source>
</evidence>
<keyword evidence="1" id="KW-0472">Membrane</keyword>
<dbReference type="AlphaFoldDB" id="A0A1Q9WRA5"/>
<sequence>MLIVLTFAYSIYLSFHLDLMLDSLKNCRHIVIWGKGLRNQGWMGRVLLVAKIAGMVMWPGPGIRTGQMDPVDIKNFPPHLKRLLKIKIIISAIIVIWGALAFALVKLG</sequence>
<feature type="transmembrane region" description="Helical" evidence="1">
    <location>
        <begin position="6"/>
        <end position="24"/>
    </location>
</feature>
<name>A0A1Q9WRA5_PSERE</name>
<comment type="caution">
    <text evidence="3">The sequence shown here is derived from an EMBL/GenBank/DDBJ whole genome shotgun (WGS) entry which is preliminary data.</text>
</comment>
<evidence type="ECO:0000313" key="3">
    <source>
        <dbReference type="EMBL" id="OLU01322.1"/>
    </source>
</evidence>
<feature type="transmembrane region" description="Helical" evidence="1">
    <location>
        <begin position="45"/>
        <end position="63"/>
    </location>
</feature>